<protein>
    <submittedName>
        <fullName evidence="2">Putative retrotransposon hot spot protein (RHS)</fullName>
    </submittedName>
</protein>
<evidence type="ECO:0000313" key="3">
    <source>
        <dbReference type="Proteomes" id="UP000246078"/>
    </source>
</evidence>
<dbReference type="VEuPathDB" id="TriTrypDB:C3747_105g190"/>
<reference evidence="2 3" key="1">
    <citation type="journal article" date="2018" name="Microb. Genom.">
        <title>Expanding an expanded genome: long-read sequencing of Trypanosoma cruzi.</title>
        <authorList>
            <person name="Berna L."/>
            <person name="Rodriguez M."/>
            <person name="Chiribao M.L."/>
            <person name="Parodi-Talice A."/>
            <person name="Pita S."/>
            <person name="Rijo G."/>
            <person name="Alvarez-Valin F."/>
            <person name="Robello C."/>
        </authorList>
    </citation>
    <scope>NUCLEOTIDE SEQUENCE [LARGE SCALE GENOMIC DNA]</scope>
    <source>
        <strain evidence="2 3">TCC</strain>
    </source>
</reference>
<gene>
    <name evidence="2" type="ORF">C3747_105g190</name>
</gene>
<accession>A0A2V2WEM4</accession>
<name>A0A2V2WEM4_TRYCR</name>
<dbReference type="AlphaFoldDB" id="A0A2V2WEM4"/>
<evidence type="ECO:0000313" key="2">
    <source>
        <dbReference type="EMBL" id="PWV07086.1"/>
    </source>
</evidence>
<organism evidence="2 3">
    <name type="scientific">Trypanosoma cruzi</name>
    <dbReference type="NCBI Taxonomy" id="5693"/>
    <lineage>
        <taxon>Eukaryota</taxon>
        <taxon>Discoba</taxon>
        <taxon>Euglenozoa</taxon>
        <taxon>Kinetoplastea</taxon>
        <taxon>Metakinetoplastina</taxon>
        <taxon>Trypanosomatida</taxon>
        <taxon>Trypanosomatidae</taxon>
        <taxon>Trypanosoma</taxon>
        <taxon>Schizotrypanum</taxon>
    </lineage>
</organism>
<dbReference type="VEuPathDB" id="TriTrypDB:TCSYLVIO_000497"/>
<feature type="domain" description="Retrotransposon hot spot protein,C-terminal" evidence="1">
    <location>
        <begin position="10"/>
        <end position="113"/>
    </location>
</feature>
<dbReference type="Pfam" id="PF07999">
    <property type="entry name" value="RHSP"/>
    <property type="match status" value="1"/>
</dbReference>
<dbReference type="InterPro" id="IPR046836">
    <property type="entry name" value="RHS_C"/>
</dbReference>
<dbReference type="EMBL" id="PRFC01000105">
    <property type="protein sequence ID" value="PWV07086.1"/>
    <property type="molecule type" value="Genomic_DNA"/>
</dbReference>
<proteinExistence type="predicted"/>
<evidence type="ECO:0000259" key="1">
    <source>
        <dbReference type="Pfam" id="PF07999"/>
    </source>
</evidence>
<dbReference type="VEuPathDB" id="TriTrypDB:TcCL_ESM05827"/>
<dbReference type="Proteomes" id="UP000246078">
    <property type="component" value="Unassembled WGS sequence"/>
</dbReference>
<comment type="caution">
    <text evidence="2">The sequence shown here is derived from an EMBL/GenBank/DDBJ whole genome shotgun (WGS) entry which is preliminary data.</text>
</comment>
<dbReference type="VEuPathDB" id="TriTrypDB:TcG_09847"/>
<dbReference type="VEuPathDB" id="TriTrypDB:C4B63_37g402"/>
<sequence length="199" mass="21590">MRALKWINIGDQGKYFTKGGELWYSEDPSHKLVKIVRARTDEGAEVILNASICADIGSRTADCLAKAMATKDILLLILGSHGALASRALKQLGLRAFMYGEFVGALVKGLNELRSPKRGETQKLVLNVNHQGYPTRTVGLAGLQGGVTRIPMEYGVLYIPTVENFPLLDAFFFFVNSNPEALVGCGCLRRVGTTPPPAP</sequence>